<accession>A0A8S5NSS5</accession>
<organism evidence="1">
    <name type="scientific">Caudovirales sp. ctEpl1</name>
    <dbReference type="NCBI Taxonomy" id="2826770"/>
    <lineage>
        <taxon>Viruses</taxon>
        <taxon>Duplodnaviria</taxon>
        <taxon>Heunggongvirae</taxon>
        <taxon>Uroviricota</taxon>
        <taxon>Caudoviricetes</taxon>
    </lineage>
</organism>
<dbReference type="EMBL" id="BK015230">
    <property type="protein sequence ID" value="DAD97099.1"/>
    <property type="molecule type" value="Genomic_DNA"/>
</dbReference>
<sequence length="38" mass="4301">MLSTGYSFSILNKFSTSSFISSLDITFDLIMIFIYSPL</sequence>
<proteinExistence type="predicted"/>
<name>A0A8S5NSS5_9CAUD</name>
<evidence type="ECO:0000313" key="1">
    <source>
        <dbReference type="EMBL" id="DAD97099.1"/>
    </source>
</evidence>
<protein>
    <submittedName>
        <fullName evidence="1">Uncharacterized protein</fullName>
    </submittedName>
</protein>
<reference evidence="1" key="1">
    <citation type="journal article" date="2021" name="Proc. Natl. Acad. Sci. U.S.A.">
        <title>A Catalog of Tens of Thousands of Viruses from Human Metagenomes Reveals Hidden Associations with Chronic Diseases.</title>
        <authorList>
            <person name="Tisza M.J."/>
            <person name="Buck C.B."/>
        </authorList>
    </citation>
    <scope>NUCLEOTIDE SEQUENCE</scope>
    <source>
        <strain evidence="1">CtEpl1</strain>
    </source>
</reference>